<feature type="transmembrane region" description="Helical" evidence="1">
    <location>
        <begin position="7"/>
        <end position="25"/>
    </location>
</feature>
<keyword evidence="3" id="KW-1185">Reference proteome</keyword>
<dbReference type="KEGG" id="pson:JI735_33815"/>
<organism evidence="2 3">
    <name type="scientific">Paenibacillus sonchi</name>
    <dbReference type="NCBI Taxonomy" id="373687"/>
    <lineage>
        <taxon>Bacteria</taxon>
        <taxon>Bacillati</taxon>
        <taxon>Bacillota</taxon>
        <taxon>Bacilli</taxon>
        <taxon>Bacillales</taxon>
        <taxon>Paenibacillaceae</taxon>
        <taxon>Paenibacillus</taxon>
        <taxon>Paenibacillus sonchi group</taxon>
    </lineage>
</organism>
<evidence type="ECO:0000313" key="3">
    <source>
        <dbReference type="Proteomes" id="UP000595841"/>
    </source>
</evidence>
<evidence type="ECO:0000313" key="2">
    <source>
        <dbReference type="EMBL" id="QQZ64629.1"/>
    </source>
</evidence>
<sequence>MTKNKKTILLSVGLIIILIFIVLLLRNPEKNKSPAPQPTPAATVVASSVPKASLQTTPAPTSSLHENVSQIIDLSAKTLSDEVPGLWNGLKNVWSWFTAFDAKHAIILTGVVVFLISVLWGGKKKKS</sequence>
<dbReference type="AlphaFoldDB" id="A0A974SGH0"/>
<reference evidence="2 3" key="1">
    <citation type="submission" date="2021-01" db="EMBL/GenBank/DDBJ databases">
        <title>Whole genome sequence of Paenibacillus sonchi LMG 24727 for comparative genomics.</title>
        <authorList>
            <person name="Lee G."/>
            <person name="Kim M.-J."/>
            <person name="Lim K."/>
            <person name="Shin J.-H."/>
        </authorList>
    </citation>
    <scope>NUCLEOTIDE SEQUENCE [LARGE SCALE GENOMIC DNA]</scope>
    <source>
        <strain evidence="2 3">LMG 24727</strain>
        <plasmid evidence="2 3">unnamed1</plasmid>
    </source>
</reference>
<dbReference type="RefSeq" id="WP_039835506.1">
    <property type="nucleotide sequence ID" value="NZ_CP068596.1"/>
</dbReference>
<name>A0A974SGH0_9BACL</name>
<dbReference type="Proteomes" id="UP000595841">
    <property type="component" value="Plasmid unnamed1"/>
</dbReference>
<evidence type="ECO:0000256" key="1">
    <source>
        <dbReference type="SAM" id="Phobius"/>
    </source>
</evidence>
<keyword evidence="1" id="KW-1133">Transmembrane helix</keyword>
<keyword evidence="1" id="KW-0472">Membrane</keyword>
<keyword evidence="1" id="KW-0812">Transmembrane</keyword>
<feature type="transmembrane region" description="Helical" evidence="1">
    <location>
        <begin position="104"/>
        <end position="122"/>
    </location>
</feature>
<dbReference type="EMBL" id="CP068596">
    <property type="protein sequence ID" value="QQZ64629.1"/>
    <property type="molecule type" value="Genomic_DNA"/>
</dbReference>
<gene>
    <name evidence="2" type="ORF">JI735_33815</name>
</gene>
<accession>A0A974SGH0</accession>
<proteinExistence type="predicted"/>
<protein>
    <submittedName>
        <fullName evidence="2">Uncharacterized protein</fullName>
    </submittedName>
</protein>
<geneLocation type="plasmid" evidence="2 3">
    <name>unnamed1</name>
</geneLocation>
<keyword evidence="2" id="KW-0614">Plasmid</keyword>